<evidence type="ECO:0000256" key="8">
    <source>
        <dbReference type="ARBA" id="ARBA00023144"/>
    </source>
</evidence>
<evidence type="ECO:0000313" key="12">
    <source>
        <dbReference type="EMBL" id="MEQ2455812.1"/>
    </source>
</evidence>
<dbReference type="InterPro" id="IPR005886">
    <property type="entry name" value="UDP_G4E"/>
</dbReference>
<evidence type="ECO:0000256" key="4">
    <source>
        <dbReference type="ARBA" id="ARBA00007637"/>
    </source>
</evidence>
<keyword evidence="13" id="KW-1185">Reference proteome</keyword>
<dbReference type="NCBIfam" id="NF007956">
    <property type="entry name" value="PRK10675.1"/>
    <property type="match status" value="1"/>
</dbReference>
<comment type="pathway">
    <text evidence="3 10">Carbohydrate metabolism; galactose metabolism.</text>
</comment>
<evidence type="ECO:0000256" key="1">
    <source>
        <dbReference type="ARBA" id="ARBA00000083"/>
    </source>
</evidence>
<evidence type="ECO:0000313" key="13">
    <source>
        <dbReference type="Proteomes" id="UP001440599"/>
    </source>
</evidence>
<evidence type="ECO:0000256" key="3">
    <source>
        <dbReference type="ARBA" id="ARBA00004947"/>
    </source>
</evidence>
<evidence type="ECO:0000256" key="10">
    <source>
        <dbReference type="RuleBase" id="RU366046"/>
    </source>
</evidence>
<keyword evidence="9 10" id="KW-0413">Isomerase</keyword>
<gene>
    <name evidence="12" type="primary">galE</name>
    <name evidence="12" type="ORF">WMO45_04700</name>
</gene>
<feature type="domain" description="NAD-dependent epimerase/dehydratase" evidence="11">
    <location>
        <begin position="3"/>
        <end position="253"/>
    </location>
</feature>
<comment type="caution">
    <text evidence="12">The sequence shown here is derived from an EMBL/GenBank/DDBJ whole genome shotgun (WGS) entry which is preliminary data.</text>
</comment>
<comment type="cofactor">
    <cofactor evidence="2 10">
        <name>NAD(+)</name>
        <dbReference type="ChEBI" id="CHEBI:57540"/>
    </cofactor>
</comment>
<comment type="subunit">
    <text evidence="10">Homodimer.</text>
</comment>
<keyword evidence="8" id="KW-0299">Galactose metabolism</keyword>
<dbReference type="Gene3D" id="3.40.50.720">
    <property type="entry name" value="NAD(P)-binding Rossmann-like Domain"/>
    <property type="match status" value="1"/>
</dbReference>
<dbReference type="EC" id="5.1.3.2" evidence="5 10"/>
<evidence type="ECO:0000256" key="6">
    <source>
        <dbReference type="ARBA" id="ARBA00018569"/>
    </source>
</evidence>
<dbReference type="EMBL" id="JBBMFT010000002">
    <property type="protein sequence ID" value="MEQ2455812.1"/>
    <property type="molecule type" value="Genomic_DNA"/>
</dbReference>
<evidence type="ECO:0000259" key="11">
    <source>
        <dbReference type="Pfam" id="PF01370"/>
    </source>
</evidence>
<dbReference type="PANTHER" id="PTHR43725">
    <property type="entry name" value="UDP-GLUCOSE 4-EPIMERASE"/>
    <property type="match status" value="1"/>
</dbReference>
<comment type="catalytic activity">
    <reaction evidence="1 10">
        <text>UDP-alpha-D-glucose = UDP-alpha-D-galactose</text>
        <dbReference type="Rhea" id="RHEA:22168"/>
        <dbReference type="ChEBI" id="CHEBI:58885"/>
        <dbReference type="ChEBI" id="CHEBI:66914"/>
        <dbReference type="EC" id="5.1.3.2"/>
    </reaction>
</comment>
<sequence>MSILITGGAGYIGTHTCVALMGAGYDVVVADNLCNSSPIALQRVEAIVGRPVPFQHTELCDPGQLEALFHRFPDIEAVIHFAGLKAVGESVQKPLDYYSNNLTSTLNLLHSMARHGVHNLVFSSSATVYGIPERMPVEEGFPLSATNPYGQTKLFSEQILKDCCAADPTLNVALLRYFNPIGAHESGLIGEDPNGIPNNLVPYIAQVAAGRLERVHVFGDDYDTPDGTGVRDYIHVMDLAQGHVAALRKLKQGCGLFVCNLGTGRGYSVLEVIRAYEQACGRKIPYVIDPRRPGDVAVCYADPSRARKELGWVAVHTLEDMCKTSWNWQRNNPNGYIEK</sequence>
<organism evidence="12 13">
    <name type="scientific">Flavonifractor hominis</name>
    <dbReference type="NCBI Taxonomy" id="3133178"/>
    <lineage>
        <taxon>Bacteria</taxon>
        <taxon>Bacillati</taxon>
        <taxon>Bacillota</taxon>
        <taxon>Clostridia</taxon>
        <taxon>Eubacteriales</taxon>
        <taxon>Oscillospiraceae</taxon>
        <taxon>Flavonifractor</taxon>
    </lineage>
</organism>
<dbReference type="CDD" id="cd05247">
    <property type="entry name" value="UDP_G4E_1_SDR_e"/>
    <property type="match status" value="1"/>
</dbReference>
<dbReference type="InterPro" id="IPR036291">
    <property type="entry name" value="NAD(P)-bd_dom_sf"/>
</dbReference>
<dbReference type="PANTHER" id="PTHR43725:SF47">
    <property type="entry name" value="UDP-GLUCOSE 4-EPIMERASE"/>
    <property type="match status" value="1"/>
</dbReference>
<reference evidence="12 13" key="1">
    <citation type="submission" date="2024-03" db="EMBL/GenBank/DDBJ databases">
        <title>Human intestinal bacterial collection.</title>
        <authorList>
            <person name="Pauvert C."/>
            <person name="Hitch T.C.A."/>
            <person name="Clavel T."/>
        </authorList>
    </citation>
    <scope>NUCLEOTIDE SEQUENCE [LARGE SCALE GENOMIC DNA]</scope>
    <source>
        <strain evidence="12 13">CLA-AP-H34</strain>
    </source>
</reference>
<dbReference type="Pfam" id="PF01370">
    <property type="entry name" value="Epimerase"/>
    <property type="match status" value="1"/>
</dbReference>
<accession>A0ABV1EMJ2</accession>
<evidence type="ECO:0000256" key="7">
    <source>
        <dbReference type="ARBA" id="ARBA00023027"/>
    </source>
</evidence>
<dbReference type="InterPro" id="IPR001509">
    <property type="entry name" value="Epimerase_deHydtase"/>
</dbReference>
<keyword evidence="10" id="KW-0119">Carbohydrate metabolism</keyword>
<proteinExistence type="inferred from homology"/>
<evidence type="ECO:0000256" key="2">
    <source>
        <dbReference type="ARBA" id="ARBA00001911"/>
    </source>
</evidence>
<protein>
    <recommendedName>
        <fullName evidence="6 10">UDP-glucose 4-epimerase</fullName>
        <ecNumber evidence="5 10">5.1.3.2</ecNumber>
    </recommendedName>
</protein>
<dbReference type="RefSeq" id="WP_349139412.1">
    <property type="nucleotide sequence ID" value="NZ_JBBMFT010000002.1"/>
</dbReference>
<dbReference type="Gene3D" id="3.90.25.10">
    <property type="entry name" value="UDP-galactose 4-epimerase, domain 1"/>
    <property type="match status" value="1"/>
</dbReference>
<dbReference type="SUPFAM" id="SSF51735">
    <property type="entry name" value="NAD(P)-binding Rossmann-fold domains"/>
    <property type="match status" value="1"/>
</dbReference>
<dbReference type="NCBIfam" id="TIGR01179">
    <property type="entry name" value="galE"/>
    <property type="match status" value="1"/>
</dbReference>
<dbReference type="Proteomes" id="UP001440599">
    <property type="component" value="Unassembled WGS sequence"/>
</dbReference>
<keyword evidence="7 10" id="KW-0520">NAD</keyword>
<comment type="similarity">
    <text evidence="4 10">Belongs to the NAD(P)-dependent epimerase/dehydratase family.</text>
</comment>
<dbReference type="GO" id="GO:0003978">
    <property type="term" value="F:UDP-glucose 4-epimerase activity"/>
    <property type="evidence" value="ECO:0007669"/>
    <property type="project" value="UniProtKB-EC"/>
</dbReference>
<name>A0ABV1EMJ2_9FIRM</name>
<evidence type="ECO:0000256" key="5">
    <source>
        <dbReference type="ARBA" id="ARBA00013189"/>
    </source>
</evidence>
<evidence type="ECO:0000256" key="9">
    <source>
        <dbReference type="ARBA" id="ARBA00023235"/>
    </source>
</evidence>